<dbReference type="Pfam" id="PF01326">
    <property type="entry name" value="PPDK_N"/>
    <property type="match status" value="3"/>
</dbReference>
<organism evidence="3 4">
    <name type="scientific">Tegillarca granosa</name>
    <name type="common">Malaysian cockle</name>
    <name type="synonym">Anadara granosa</name>
    <dbReference type="NCBI Taxonomy" id="220873"/>
    <lineage>
        <taxon>Eukaryota</taxon>
        <taxon>Metazoa</taxon>
        <taxon>Spiralia</taxon>
        <taxon>Lophotrochozoa</taxon>
        <taxon>Mollusca</taxon>
        <taxon>Bivalvia</taxon>
        <taxon>Autobranchia</taxon>
        <taxon>Pteriomorphia</taxon>
        <taxon>Arcoida</taxon>
        <taxon>Arcoidea</taxon>
        <taxon>Arcidae</taxon>
        <taxon>Tegillarca</taxon>
    </lineage>
</organism>
<evidence type="ECO:0000259" key="2">
    <source>
        <dbReference type="Pfam" id="PF01326"/>
    </source>
</evidence>
<protein>
    <recommendedName>
        <fullName evidence="2">Pyruvate phosphate dikinase AMP/ATP-binding domain-containing protein</fullName>
    </recommendedName>
</protein>
<accession>A0ABQ9FBN4</accession>
<dbReference type="PANTHER" id="PTHR43615:SF1">
    <property type="entry name" value="PPDK_N DOMAIN-CONTAINING PROTEIN"/>
    <property type="match status" value="1"/>
</dbReference>
<dbReference type="EMBL" id="JARBDR010000342">
    <property type="protein sequence ID" value="KAJ8313802.1"/>
    <property type="molecule type" value="Genomic_DNA"/>
</dbReference>
<evidence type="ECO:0000313" key="4">
    <source>
        <dbReference type="Proteomes" id="UP001217089"/>
    </source>
</evidence>
<dbReference type="PANTHER" id="PTHR43615">
    <property type="entry name" value="PHOSPHOENOLPYRUVATE SYNTHASE-RELATED"/>
    <property type="match status" value="1"/>
</dbReference>
<name>A0ABQ9FBN4_TEGGR</name>
<reference evidence="3 4" key="1">
    <citation type="submission" date="2022-12" db="EMBL/GenBank/DDBJ databases">
        <title>Chromosome-level genome of Tegillarca granosa.</title>
        <authorList>
            <person name="Kim J."/>
        </authorList>
    </citation>
    <scope>NUCLEOTIDE SEQUENCE [LARGE SCALE GENOMIC DNA]</scope>
    <source>
        <strain evidence="3">Teg-2019</strain>
        <tissue evidence="3">Adductor muscle</tissue>
    </source>
</reference>
<comment type="similarity">
    <text evidence="1">Belongs to the PEP-utilizing enzyme family.</text>
</comment>
<keyword evidence="4" id="KW-1185">Reference proteome</keyword>
<evidence type="ECO:0000256" key="1">
    <source>
        <dbReference type="ARBA" id="ARBA00007837"/>
    </source>
</evidence>
<dbReference type="Gene3D" id="3.30.1490.20">
    <property type="entry name" value="ATP-grasp fold, A domain"/>
    <property type="match status" value="2"/>
</dbReference>
<evidence type="ECO:0000313" key="3">
    <source>
        <dbReference type="EMBL" id="KAJ8313802.1"/>
    </source>
</evidence>
<comment type="caution">
    <text evidence="3">The sequence shown here is derived from an EMBL/GenBank/DDBJ whole genome shotgun (WGS) entry which is preliminary data.</text>
</comment>
<sequence length="696" mass="78186">MFWTVVISSGIIVLFWKILQPKSRAILGVYKQPGRFYQLKKFAFWVIFQIRHYKNSKAKVSSKDVLDKNRGYGSGSDDIQRLESVCPLKENAYALDAVYFGGFNKDGARLALRIGRRHDRHAEIWMVLEIPGIGVLQHPVHPDTDIANTNGVDFSAGGLKLEMIEPMKRWKVTFNVFFYLDIYNKHQTHYEQWGELKGKLEVEGYDSQELKFKTVRDHSIEWNNDTNWSKVGYLIYPGGEVLSVSNVDLKLWEVAGGDTPSNKNKNGPEYTPKESLTLLKEPPKDEIVNLGAKWTLDFSSNGCCSSRLVGGKGAQLGMLSTIEKKIGAVVPNGFCITLKAFKTQIDNHQVLKAAIEKLESALRNESLNELQPLCTDVVNTILSCPLYDELESAVGSHITQIFGEEDFILAVFESVKKCWASAFTYQAVEYRRQHGQPFIVAVGVVIQEMVKSEVSGVLFTRDPVSGSSNRMTLDASYGLGEVVVSGKANPDNGSGVEETETDASTECCLSDKNILRLCNICIQVEQYFGSPRDVEWAYAGDQFFLLQARPITTLDQETEDELLHELDDALVSDKEWLTRGNIGEMMPGAVSPLTSSIFQIAIDKALQSYGQIAAGAYSSKYAIRNLYMFAYHLFINMNHVGIIGIHNIYGIKEQAELNLLGESLPGLTTEEIREYAGRHKTFLDRLWIFLKYTFEQ</sequence>
<feature type="domain" description="Pyruvate phosphate dikinase AMP/ATP-binding" evidence="2">
    <location>
        <begin position="307"/>
        <end position="401"/>
    </location>
</feature>
<dbReference type="InterPro" id="IPR002192">
    <property type="entry name" value="PPDK_AMP/ATP-bd"/>
</dbReference>
<dbReference type="Gene3D" id="3.30.470.20">
    <property type="entry name" value="ATP-grasp fold, B domain"/>
    <property type="match status" value="2"/>
</dbReference>
<dbReference type="InterPro" id="IPR051549">
    <property type="entry name" value="PEP_Utilizing_Enz"/>
</dbReference>
<feature type="domain" description="Pyruvate phosphate dikinase AMP/ATP-binding" evidence="2">
    <location>
        <begin position="497"/>
        <end position="562"/>
    </location>
</feature>
<dbReference type="InterPro" id="IPR013815">
    <property type="entry name" value="ATP_grasp_subdomain_1"/>
</dbReference>
<feature type="domain" description="Pyruvate phosphate dikinase AMP/ATP-binding" evidence="2">
    <location>
        <begin position="411"/>
        <end position="492"/>
    </location>
</feature>
<gene>
    <name evidence="3" type="ORF">KUTeg_008363</name>
</gene>
<proteinExistence type="inferred from homology"/>
<dbReference type="Proteomes" id="UP001217089">
    <property type="component" value="Unassembled WGS sequence"/>
</dbReference>
<dbReference type="SUPFAM" id="SSF56059">
    <property type="entry name" value="Glutathione synthetase ATP-binding domain-like"/>
    <property type="match status" value="1"/>
</dbReference>